<dbReference type="GO" id="GO:0005975">
    <property type="term" value="P:carbohydrate metabolic process"/>
    <property type="evidence" value="ECO:0007669"/>
    <property type="project" value="InterPro"/>
</dbReference>
<dbReference type="PIRSF" id="PIRSF000460">
    <property type="entry name" value="Pprylas_GlgP"/>
    <property type="match status" value="1"/>
</dbReference>
<evidence type="ECO:0000256" key="2">
    <source>
        <dbReference type="ARBA" id="ARBA00006047"/>
    </source>
</evidence>
<dbReference type="Gene3D" id="3.40.50.2000">
    <property type="entry name" value="Glycogen Phosphorylase B"/>
    <property type="match status" value="3"/>
</dbReference>
<dbReference type="RefSeq" id="WP_109827262.1">
    <property type="nucleotide sequence ID" value="NZ_CP029494.1"/>
</dbReference>
<dbReference type="GO" id="GO:0030170">
    <property type="term" value="F:pyridoxal phosphate binding"/>
    <property type="evidence" value="ECO:0007669"/>
    <property type="project" value="InterPro"/>
</dbReference>
<feature type="domain" description="DUF3417" evidence="5">
    <location>
        <begin position="13"/>
        <end position="125"/>
    </location>
</feature>
<reference evidence="6 7" key="1">
    <citation type="submission" date="2018-05" db="EMBL/GenBank/DDBJ databases">
        <title>Complete Genome Sequence of Deinococcus sp. strain 17bor-2.</title>
        <authorList>
            <person name="Srinivasan S."/>
        </authorList>
    </citation>
    <scope>NUCLEOTIDE SEQUENCE [LARGE SCALE GENOMIC DNA]</scope>
    <source>
        <strain evidence="6 7">17bor-2</strain>
    </source>
</reference>
<dbReference type="Proteomes" id="UP000245368">
    <property type="component" value="Chromosome"/>
</dbReference>
<gene>
    <name evidence="6" type="ORF">DKM44_10105</name>
</gene>
<dbReference type="InterPro" id="IPR011834">
    <property type="entry name" value="Agluc_phsphrylas"/>
</dbReference>
<evidence type="ECO:0000256" key="4">
    <source>
        <dbReference type="PIRSR" id="PIRSR000460-1"/>
    </source>
</evidence>
<dbReference type="EMBL" id="CP029494">
    <property type="protein sequence ID" value="AWN23534.1"/>
    <property type="molecule type" value="Genomic_DNA"/>
</dbReference>
<evidence type="ECO:0000313" key="7">
    <source>
        <dbReference type="Proteomes" id="UP000245368"/>
    </source>
</evidence>
<dbReference type="SUPFAM" id="SSF53756">
    <property type="entry name" value="UDP-Glycosyltransferase/glycogen phosphorylase"/>
    <property type="match status" value="1"/>
</dbReference>
<dbReference type="PANTHER" id="PTHR42655:SF1">
    <property type="entry name" value="GLYCOGEN PHOSPHORYLASE"/>
    <property type="match status" value="1"/>
</dbReference>
<dbReference type="AlphaFoldDB" id="A0A2Z3JRZ1"/>
<dbReference type="OrthoDB" id="9760804at2"/>
<evidence type="ECO:0000313" key="6">
    <source>
        <dbReference type="EMBL" id="AWN23534.1"/>
    </source>
</evidence>
<dbReference type="Pfam" id="PF11897">
    <property type="entry name" value="DUF3417"/>
    <property type="match status" value="1"/>
</dbReference>
<sequence length="845" mass="94816">MNVIGKVTVLPRLPAPLRRLEELAYNLYWSWTPKAQALYQELDPVNWERFQHNPVQTLLETPAARLEALSSDPDYLGRYSEVMEHFDAYMNKGSWGKGGVWAAKNAPTLPPVAYFSMEYGFHESLPIYSGGLGVLAGDHCKSASDLGLPFTAVGMLFHQGYFRQLFNKDGWQEEAYDELNLTTLPVRPALTKSGEKARVSVRIAGRDVALQIWTLQIGRIQVLLLDANVPENSEDDRKLTARLYGGNQDLRIQQYVLLGVGGIRALRALDIPASIYHMNEGHAALMGLERVREYVAQGLDFRTALEATAGSTLFTTHTPVAAGNDAFAYEMMDRYIGEWPAQLATSRDELYALAEHFQNWDNHLVPTFSMTVFALRMSRMANGVSELHGEVSRGMWNFLYEGADPEEVPIGHVTNGAHNLTFLAQQFRDLYSTVLPADWTGRLEDKQMWEDIHKIPDAQLSATQHELKEEMIAFVRARLQEQLRRTGASAAEVAAAGEVLSADALTIGFARRFATYKRATLLFRDRERLRKIVNDPARPVQFVFAGKAHPADNPGKAFIQEIYKVSRDPEFADKIVILENYDMNVARHLVQGVDIWLNNPRRPLEASGTSGMKASFNGAPNFSILDGWWREGYDGTNGWPIGEEREYTDLNLQDDADSFSMYTTLEDTIVPLYYGKDAQGQNHGWLQTVRRAIITVNPEFAMQRQVIDYVQKFYLPLGERAEKIDANHFEKARALGGWKGWVRQQWQHVQIHATAELPATVQPGEQVKVSAQVIPAGIQENELRVEAVLKHGEQTLHVPMTSSGGGHYEASIPLTDSGLYSVGVRATPYSPDLSNPIELGLIKWA</sequence>
<keyword evidence="3" id="KW-0021">Allosteric enzyme</keyword>
<dbReference type="NCBIfam" id="TIGR02094">
    <property type="entry name" value="more_P_ylases"/>
    <property type="match status" value="1"/>
</dbReference>
<name>A0A2Z3JRZ1_9DEIO</name>
<keyword evidence="7" id="KW-1185">Reference proteome</keyword>
<dbReference type="PANTHER" id="PTHR42655">
    <property type="entry name" value="GLYCOGEN PHOSPHORYLASE"/>
    <property type="match status" value="1"/>
</dbReference>
<evidence type="ECO:0000256" key="1">
    <source>
        <dbReference type="ARBA" id="ARBA00001275"/>
    </source>
</evidence>
<dbReference type="Pfam" id="PF00343">
    <property type="entry name" value="Phosphorylase"/>
    <property type="match status" value="1"/>
</dbReference>
<feature type="modified residue" description="N6-(pyridoxal phosphate)lysine" evidence="4">
    <location>
        <position position="613"/>
    </location>
</feature>
<comment type="catalytic activity">
    <reaction evidence="1">
        <text>[(1-&gt;4)-alpha-D-glucosyl](n) + phosphate = [(1-&gt;4)-alpha-D-glucosyl](n-1) + alpha-D-glucose 1-phosphate</text>
        <dbReference type="Rhea" id="RHEA:41732"/>
        <dbReference type="Rhea" id="RHEA-COMP:9584"/>
        <dbReference type="Rhea" id="RHEA-COMP:9586"/>
        <dbReference type="ChEBI" id="CHEBI:15444"/>
        <dbReference type="ChEBI" id="CHEBI:43474"/>
        <dbReference type="ChEBI" id="CHEBI:58601"/>
        <dbReference type="EC" id="2.4.1.1"/>
    </reaction>
</comment>
<dbReference type="InterPro" id="IPR024517">
    <property type="entry name" value="Glycogen_phosphorylase_DUF3417"/>
</dbReference>
<accession>A0A2Z3JRZ1</accession>
<comment type="similarity">
    <text evidence="2">Belongs to the glycogen phosphorylase family.</text>
</comment>
<dbReference type="InterPro" id="IPR000811">
    <property type="entry name" value="Glyco_trans_35"/>
</dbReference>
<protein>
    <submittedName>
        <fullName evidence="6">Alpha-glucan phosphorylase</fullName>
    </submittedName>
</protein>
<organism evidence="6 7">
    <name type="scientific">Deinococcus irradiatisoli</name>
    <dbReference type="NCBI Taxonomy" id="2202254"/>
    <lineage>
        <taxon>Bacteria</taxon>
        <taxon>Thermotogati</taxon>
        <taxon>Deinococcota</taxon>
        <taxon>Deinococci</taxon>
        <taxon>Deinococcales</taxon>
        <taxon>Deinococcaceae</taxon>
        <taxon>Deinococcus</taxon>
    </lineage>
</organism>
<dbReference type="GO" id="GO:0008184">
    <property type="term" value="F:glycogen phosphorylase activity"/>
    <property type="evidence" value="ECO:0007669"/>
    <property type="project" value="InterPro"/>
</dbReference>
<keyword evidence="4" id="KW-0663">Pyridoxal phosphate</keyword>
<dbReference type="KEGG" id="dez:DKM44_10105"/>
<proteinExistence type="inferred from homology"/>
<dbReference type="InterPro" id="IPR052182">
    <property type="entry name" value="Glycogen/Maltodextrin_Phosph"/>
</dbReference>
<evidence type="ECO:0000256" key="3">
    <source>
        <dbReference type="ARBA" id="ARBA00022533"/>
    </source>
</evidence>
<evidence type="ECO:0000259" key="5">
    <source>
        <dbReference type="Pfam" id="PF11897"/>
    </source>
</evidence>